<evidence type="ECO:0000313" key="2">
    <source>
        <dbReference type="Proteomes" id="UP001066276"/>
    </source>
</evidence>
<name>A0AAV7SEV2_PLEWA</name>
<dbReference type="EMBL" id="JANPWB010000008">
    <property type="protein sequence ID" value="KAJ1162750.1"/>
    <property type="molecule type" value="Genomic_DNA"/>
</dbReference>
<accession>A0AAV7SEV2</accession>
<proteinExistence type="predicted"/>
<comment type="caution">
    <text evidence="1">The sequence shown here is derived from an EMBL/GenBank/DDBJ whole genome shotgun (WGS) entry which is preliminary data.</text>
</comment>
<keyword evidence="2" id="KW-1185">Reference proteome</keyword>
<gene>
    <name evidence="1" type="ORF">NDU88_003215</name>
</gene>
<dbReference type="AlphaFoldDB" id="A0AAV7SEV2"/>
<protein>
    <submittedName>
        <fullName evidence="1">Uncharacterized protein</fullName>
    </submittedName>
</protein>
<reference evidence="1" key="1">
    <citation type="journal article" date="2022" name="bioRxiv">
        <title>Sequencing and chromosome-scale assembly of the giantPleurodeles waltlgenome.</title>
        <authorList>
            <person name="Brown T."/>
            <person name="Elewa A."/>
            <person name="Iarovenko S."/>
            <person name="Subramanian E."/>
            <person name="Araus A.J."/>
            <person name="Petzold A."/>
            <person name="Susuki M."/>
            <person name="Suzuki K.-i.T."/>
            <person name="Hayashi T."/>
            <person name="Toyoda A."/>
            <person name="Oliveira C."/>
            <person name="Osipova E."/>
            <person name="Leigh N.D."/>
            <person name="Simon A."/>
            <person name="Yun M.H."/>
        </authorList>
    </citation>
    <scope>NUCLEOTIDE SEQUENCE</scope>
    <source>
        <strain evidence="1">20211129_DDA</strain>
        <tissue evidence="1">Liver</tissue>
    </source>
</reference>
<sequence>MTEDADVTRFRVYGGWKVGIYRMTPWQKKCPEALEGSRAILDPYSRQKEWASGETLFLGRRVPLWHTGAETLSCQWSRLYAHVRATLTAPTRRGVSRARVGFPPVTRELEYPLGGQTLEAPEAA</sequence>
<organism evidence="1 2">
    <name type="scientific">Pleurodeles waltl</name>
    <name type="common">Iberian ribbed newt</name>
    <dbReference type="NCBI Taxonomy" id="8319"/>
    <lineage>
        <taxon>Eukaryota</taxon>
        <taxon>Metazoa</taxon>
        <taxon>Chordata</taxon>
        <taxon>Craniata</taxon>
        <taxon>Vertebrata</taxon>
        <taxon>Euteleostomi</taxon>
        <taxon>Amphibia</taxon>
        <taxon>Batrachia</taxon>
        <taxon>Caudata</taxon>
        <taxon>Salamandroidea</taxon>
        <taxon>Salamandridae</taxon>
        <taxon>Pleurodelinae</taxon>
        <taxon>Pleurodeles</taxon>
    </lineage>
</organism>
<evidence type="ECO:0000313" key="1">
    <source>
        <dbReference type="EMBL" id="KAJ1162750.1"/>
    </source>
</evidence>
<dbReference type="Proteomes" id="UP001066276">
    <property type="component" value="Chromosome 4_2"/>
</dbReference>